<dbReference type="GO" id="GO:0004065">
    <property type="term" value="F:arylsulfatase activity"/>
    <property type="evidence" value="ECO:0007669"/>
    <property type="project" value="UniProtKB-EC"/>
</dbReference>
<dbReference type="Pfam" id="PF00884">
    <property type="entry name" value="Sulfatase"/>
    <property type="match status" value="1"/>
</dbReference>
<keyword evidence="2" id="KW-0479">Metal-binding</keyword>
<gene>
    <name evidence="7" type="primary">atsA_19</name>
    <name evidence="7" type="ORF">Mal4_14870</name>
</gene>
<keyword evidence="5" id="KW-0732">Signal</keyword>
<dbReference type="InterPro" id="IPR017850">
    <property type="entry name" value="Alkaline_phosphatase_core_sf"/>
</dbReference>
<evidence type="ECO:0000256" key="1">
    <source>
        <dbReference type="ARBA" id="ARBA00008779"/>
    </source>
</evidence>
<accession>A0A517Z3Y1</accession>
<keyword evidence="4" id="KW-0106">Calcium</keyword>
<evidence type="ECO:0000256" key="3">
    <source>
        <dbReference type="ARBA" id="ARBA00022801"/>
    </source>
</evidence>
<name>A0A517Z3Y1_9PLAN</name>
<dbReference type="RefSeq" id="WP_145367945.1">
    <property type="nucleotide sequence ID" value="NZ_CP036275.1"/>
</dbReference>
<dbReference type="Proteomes" id="UP000320496">
    <property type="component" value="Chromosome"/>
</dbReference>
<evidence type="ECO:0000256" key="5">
    <source>
        <dbReference type="SAM" id="SignalP"/>
    </source>
</evidence>
<dbReference type="InterPro" id="IPR000917">
    <property type="entry name" value="Sulfatase_N"/>
</dbReference>
<keyword evidence="8" id="KW-1185">Reference proteome</keyword>
<evidence type="ECO:0000259" key="6">
    <source>
        <dbReference type="Pfam" id="PF00884"/>
    </source>
</evidence>
<dbReference type="InterPro" id="IPR024607">
    <property type="entry name" value="Sulfatase_CS"/>
</dbReference>
<comment type="similarity">
    <text evidence="1">Belongs to the sulfatase family.</text>
</comment>
<evidence type="ECO:0000256" key="4">
    <source>
        <dbReference type="ARBA" id="ARBA00022837"/>
    </source>
</evidence>
<dbReference type="Gene3D" id="3.30.1120.10">
    <property type="match status" value="1"/>
</dbReference>
<protein>
    <submittedName>
        <fullName evidence="7">Arylsulfatase</fullName>
        <ecNumber evidence="7">3.1.6.1</ecNumber>
    </submittedName>
</protein>
<dbReference type="PANTHER" id="PTHR42693">
    <property type="entry name" value="ARYLSULFATASE FAMILY MEMBER"/>
    <property type="match status" value="1"/>
</dbReference>
<dbReference type="AlphaFoldDB" id="A0A517Z3Y1"/>
<evidence type="ECO:0000313" key="8">
    <source>
        <dbReference type="Proteomes" id="UP000320496"/>
    </source>
</evidence>
<feature type="domain" description="Sulfatase N-terminal" evidence="6">
    <location>
        <begin position="25"/>
        <end position="351"/>
    </location>
</feature>
<keyword evidence="3 7" id="KW-0378">Hydrolase</keyword>
<dbReference type="OrthoDB" id="9783154at2"/>
<dbReference type="PANTHER" id="PTHR42693:SF53">
    <property type="entry name" value="ENDO-4-O-SULFATASE"/>
    <property type="match status" value="1"/>
</dbReference>
<evidence type="ECO:0000313" key="7">
    <source>
        <dbReference type="EMBL" id="QDU37178.1"/>
    </source>
</evidence>
<dbReference type="EMBL" id="CP036275">
    <property type="protein sequence ID" value="QDU37178.1"/>
    <property type="molecule type" value="Genomic_DNA"/>
</dbReference>
<organism evidence="7 8">
    <name type="scientific">Maioricimonas rarisocia</name>
    <dbReference type="NCBI Taxonomy" id="2528026"/>
    <lineage>
        <taxon>Bacteria</taxon>
        <taxon>Pseudomonadati</taxon>
        <taxon>Planctomycetota</taxon>
        <taxon>Planctomycetia</taxon>
        <taxon>Planctomycetales</taxon>
        <taxon>Planctomycetaceae</taxon>
        <taxon>Maioricimonas</taxon>
    </lineage>
</organism>
<feature type="signal peptide" evidence="5">
    <location>
        <begin position="1"/>
        <end position="21"/>
    </location>
</feature>
<dbReference type="PROSITE" id="PS00523">
    <property type="entry name" value="SULFATASE_1"/>
    <property type="match status" value="1"/>
</dbReference>
<sequence precursor="true">MFRQLLFLLLACLVIAPPAIADDRPNFVLILADDLGYGDLGCYGSEQNHTPHLDRLAAEGIRFTDFHSNGPMCTPTRAALLTGLYQHRFGRAFERALGLSRKETHGLPLQAVTIAERLKEAGYATGMFGKWHLGYQAPWLPTRQGFDTYRGLLSGDGDHHTQINRQGGPDWWDGEQPVTEDGYTADLLTRHSIDFIEQNHEQPFFVYVPHLSIHFPWQGPDDPPHRQPGTDYTNDKWGLLPDPHNVAPHVKAMVEALDRSVGETITALERLNLERKTLVIFCSDNGGYLTYGRTHSNISSNGPLRGQKTQVYEGGHRVPAIAWWPGRIFPGTCDETVMTFDLFPTLLALAGLEPEETDGVDLSGLLLEEEALPERTLFWRIGDAHAIRRGPWKLVRHGEKRVELFHLGEDLGEQQNLAGMLPDRVEQLSREYRRFAQMTATHMPSRAGE</sequence>
<dbReference type="InterPro" id="IPR050738">
    <property type="entry name" value="Sulfatase"/>
</dbReference>
<dbReference type="GO" id="GO:0046872">
    <property type="term" value="F:metal ion binding"/>
    <property type="evidence" value="ECO:0007669"/>
    <property type="project" value="UniProtKB-KW"/>
</dbReference>
<dbReference type="SUPFAM" id="SSF53649">
    <property type="entry name" value="Alkaline phosphatase-like"/>
    <property type="match status" value="1"/>
</dbReference>
<evidence type="ECO:0000256" key="2">
    <source>
        <dbReference type="ARBA" id="ARBA00022723"/>
    </source>
</evidence>
<feature type="chain" id="PRO_5021900981" evidence="5">
    <location>
        <begin position="22"/>
        <end position="449"/>
    </location>
</feature>
<dbReference type="EC" id="3.1.6.1" evidence="7"/>
<dbReference type="KEGG" id="mri:Mal4_14870"/>
<dbReference type="Gene3D" id="3.40.720.10">
    <property type="entry name" value="Alkaline Phosphatase, subunit A"/>
    <property type="match status" value="1"/>
</dbReference>
<proteinExistence type="inferred from homology"/>
<reference evidence="7 8" key="1">
    <citation type="submission" date="2019-02" db="EMBL/GenBank/DDBJ databases">
        <title>Deep-cultivation of Planctomycetes and their phenomic and genomic characterization uncovers novel biology.</title>
        <authorList>
            <person name="Wiegand S."/>
            <person name="Jogler M."/>
            <person name="Boedeker C."/>
            <person name="Pinto D."/>
            <person name="Vollmers J."/>
            <person name="Rivas-Marin E."/>
            <person name="Kohn T."/>
            <person name="Peeters S.H."/>
            <person name="Heuer A."/>
            <person name="Rast P."/>
            <person name="Oberbeckmann S."/>
            <person name="Bunk B."/>
            <person name="Jeske O."/>
            <person name="Meyerdierks A."/>
            <person name="Storesund J.E."/>
            <person name="Kallscheuer N."/>
            <person name="Luecker S."/>
            <person name="Lage O.M."/>
            <person name="Pohl T."/>
            <person name="Merkel B.J."/>
            <person name="Hornburger P."/>
            <person name="Mueller R.-W."/>
            <person name="Bruemmer F."/>
            <person name="Labrenz M."/>
            <person name="Spormann A.M."/>
            <person name="Op den Camp H."/>
            <person name="Overmann J."/>
            <person name="Amann R."/>
            <person name="Jetten M.S.M."/>
            <person name="Mascher T."/>
            <person name="Medema M.H."/>
            <person name="Devos D.P."/>
            <person name="Kaster A.-K."/>
            <person name="Ovreas L."/>
            <person name="Rohde M."/>
            <person name="Galperin M.Y."/>
            <person name="Jogler C."/>
        </authorList>
    </citation>
    <scope>NUCLEOTIDE SEQUENCE [LARGE SCALE GENOMIC DNA]</scope>
    <source>
        <strain evidence="7 8">Mal4</strain>
    </source>
</reference>